<dbReference type="Pfam" id="PF17784">
    <property type="entry name" value="Sulfotransfer_4"/>
    <property type="match status" value="1"/>
</dbReference>
<dbReference type="PANTHER" id="PTHR36978:SF4">
    <property type="entry name" value="P-LOOP CONTAINING NUCLEOSIDE TRIPHOSPHATE HYDROLASE PROTEIN"/>
    <property type="match status" value="1"/>
</dbReference>
<proteinExistence type="predicted"/>
<organism evidence="2 3">
    <name type="scientific">Macrophomina phaseolina</name>
    <dbReference type="NCBI Taxonomy" id="35725"/>
    <lineage>
        <taxon>Eukaryota</taxon>
        <taxon>Fungi</taxon>
        <taxon>Dikarya</taxon>
        <taxon>Ascomycota</taxon>
        <taxon>Pezizomycotina</taxon>
        <taxon>Dothideomycetes</taxon>
        <taxon>Dothideomycetes incertae sedis</taxon>
        <taxon>Botryosphaeriales</taxon>
        <taxon>Botryosphaeriaceae</taxon>
        <taxon>Macrophomina</taxon>
    </lineage>
</organism>
<keyword evidence="1" id="KW-0472">Membrane</keyword>
<dbReference type="EMBL" id="JAGTJR010000007">
    <property type="protein sequence ID" value="KAH7057117.1"/>
    <property type="molecule type" value="Genomic_DNA"/>
</dbReference>
<dbReference type="GO" id="GO:0016787">
    <property type="term" value="F:hydrolase activity"/>
    <property type="evidence" value="ECO:0007669"/>
    <property type="project" value="UniProtKB-KW"/>
</dbReference>
<dbReference type="InterPro" id="IPR027417">
    <property type="entry name" value="P-loop_NTPase"/>
</dbReference>
<dbReference type="InterPro" id="IPR040632">
    <property type="entry name" value="Sulfotransfer_4"/>
</dbReference>
<sequence length="286" mass="32770">MTQEKKVIGDRRIVSTNIDRRQCKRVVPMKVLCLGLSRTGTSSLRQALLDLGYSDVYHMASAMNENPKDCEMWIDAYKAIKDGQGTWGREEWDQLLGHCMAVTDNPCITFSRELIATYPEAKVILTVRDNADAFYKSNMETIYAYGYKWHAYRGPLVAFYRWLQGPRPLRLQMLARCWHDAGYLDFPEKGKQMYYEHNEMIKSLVPADKLLVYNLKEGWGPLCAFLGEEVPERPFPKVNDMETTRQNAEFGERMFMMLAAVNGLKLLAKVGAVAAAAYVVASRLRR</sequence>
<gene>
    <name evidence="2" type="ORF">B0J12DRAFT_595464</name>
</gene>
<accession>A0ABQ8GIL8</accession>
<keyword evidence="1" id="KW-1133">Transmembrane helix</keyword>
<name>A0ABQ8GIL8_9PEZI</name>
<evidence type="ECO:0000313" key="2">
    <source>
        <dbReference type="EMBL" id="KAH7057117.1"/>
    </source>
</evidence>
<dbReference type="SUPFAM" id="SSF52540">
    <property type="entry name" value="P-loop containing nucleoside triphosphate hydrolases"/>
    <property type="match status" value="1"/>
</dbReference>
<evidence type="ECO:0000256" key="1">
    <source>
        <dbReference type="SAM" id="Phobius"/>
    </source>
</evidence>
<dbReference type="Gene3D" id="3.40.50.300">
    <property type="entry name" value="P-loop containing nucleotide triphosphate hydrolases"/>
    <property type="match status" value="1"/>
</dbReference>
<feature type="transmembrane region" description="Helical" evidence="1">
    <location>
        <begin position="254"/>
        <end position="281"/>
    </location>
</feature>
<protein>
    <submittedName>
        <fullName evidence="2">P-loop containing nucleoside triphosphate hydrolase protein</fullName>
    </submittedName>
</protein>
<keyword evidence="3" id="KW-1185">Reference proteome</keyword>
<keyword evidence="2" id="KW-0378">Hydrolase</keyword>
<evidence type="ECO:0000313" key="3">
    <source>
        <dbReference type="Proteomes" id="UP000774617"/>
    </source>
</evidence>
<reference evidence="2 3" key="1">
    <citation type="journal article" date="2021" name="Nat. Commun.">
        <title>Genetic determinants of endophytism in the Arabidopsis root mycobiome.</title>
        <authorList>
            <person name="Mesny F."/>
            <person name="Miyauchi S."/>
            <person name="Thiergart T."/>
            <person name="Pickel B."/>
            <person name="Atanasova L."/>
            <person name="Karlsson M."/>
            <person name="Huettel B."/>
            <person name="Barry K.W."/>
            <person name="Haridas S."/>
            <person name="Chen C."/>
            <person name="Bauer D."/>
            <person name="Andreopoulos W."/>
            <person name="Pangilinan J."/>
            <person name="LaButti K."/>
            <person name="Riley R."/>
            <person name="Lipzen A."/>
            <person name="Clum A."/>
            <person name="Drula E."/>
            <person name="Henrissat B."/>
            <person name="Kohler A."/>
            <person name="Grigoriev I.V."/>
            <person name="Martin F.M."/>
            <person name="Hacquard S."/>
        </authorList>
    </citation>
    <scope>NUCLEOTIDE SEQUENCE [LARGE SCALE GENOMIC DNA]</scope>
    <source>
        <strain evidence="2 3">MPI-SDFR-AT-0080</strain>
    </source>
</reference>
<keyword evidence="1" id="KW-0812">Transmembrane</keyword>
<comment type="caution">
    <text evidence="2">The sequence shown here is derived from an EMBL/GenBank/DDBJ whole genome shotgun (WGS) entry which is preliminary data.</text>
</comment>
<dbReference type="PANTHER" id="PTHR36978">
    <property type="entry name" value="P-LOOP CONTAINING NUCLEOTIDE TRIPHOSPHATE HYDROLASE"/>
    <property type="match status" value="1"/>
</dbReference>
<dbReference type="Proteomes" id="UP000774617">
    <property type="component" value="Unassembled WGS sequence"/>
</dbReference>